<proteinExistence type="predicted"/>
<dbReference type="Proteomes" id="UP001177260">
    <property type="component" value="Unassembled WGS sequence"/>
</dbReference>
<sequence>MYFLNALAVLVGLSLTPLAASISDSPLSTSGRWIVDSDGANVTFAGVNWPGAADAMLPEGLQYQSIEYIVGKVKELGMNSIRLTFAIEMIDDIYEQGGDVPIKTSLINALGEENGTSVYQDIVSHNDQFGEDTTRLEVFDAVSKECYKQGIYVHLDNHVSKAKWCCSTNDGNSWFGDEFFNVTTWHRGWKYMADHVKDLPAVKSVGMRNEFRQPDDESTSEEYTWTVWYKNMVENANQINEANPDLLIFFSGLNFDTTLAPIPTGEDLGDGTKFNKDDFAFADKIVLELHNYASDTGSCDSLKSSLYGSGYNALDTQNSSIVNVLPVLLTEFGFSQDDDSYTTVYASCLKEYLPEVQSGWMVWELGGSYYIREGVQDFDESWGLLDHTWSDWRSSDAINKGMIPMVEATLGNEVKPVVQLGRGGEDRKTVSIGPDLHAVS</sequence>
<evidence type="ECO:0000313" key="1">
    <source>
        <dbReference type="EMBL" id="KAK1147199.1"/>
    </source>
</evidence>
<keyword evidence="2" id="KW-1185">Reference proteome</keyword>
<name>A0ACC3BA02_9EURO</name>
<dbReference type="EMBL" id="JAOPJF010000013">
    <property type="protein sequence ID" value="KAK1147199.1"/>
    <property type="molecule type" value="Genomic_DNA"/>
</dbReference>
<gene>
    <name evidence="1" type="ORF">N8T08_001938</name>
</gene>
<reference evidence="1 2" key="1">
    <citation type="journal article" date="2023" name="ACS Omega">
        <title>Identification of the Neoaspergillic Acid Biosynthesis Gene Cluster by Establishing an In Vitro CRISPR-Ribonucleoprotein Genetic System in Aspergillus melleus.</title>
        <authorList>
            <person name="Yuan B."/>
            <person name="Grau M.F."/>
            <person name="Murata R.M."/>
            <person name="Torok T."/>
            <person name="Venkateswaran K."/>
            <person name="Stajich J.E."/>
            <person name="Wang C.C.C."/>
        </authorList>
    </citation>
    <scope>NUCLEOTIDE SEQUENCE [LARGE SCALE GENOMIC DNA]</scope>
    <source>
        <strain evidence="1 2">IMV 1140</strain>
    </source>
</reference>
<comment type="caution">
    <text evidence="1">The sequence shown here is derived from an EMBL/GenBank/DDBJ whole genome shotgun (WGS) entry which is preliminary data.</text>
</comment>
<organism evidence="1 2">
    <name type="scientific">Aspergillus melleus</name>
    <dbReference type="NCBI Taxonomy" id="138277"/>
    <lineage>
        <taxon>Eukaryota</taxon>
        <taxon>Fungi</taxon>
        <taxon>Dikarya</taxon>
        <taxon>Ascomycota</taxon>
        <taxon>Pezizomycotina</taxon>
        <taxon>Eurotiomycetes</taxon>
        <taxon>Eurotiomycetidae</taxon>
        <taxon>Eurotiales</taxon>
        <taxon>Aspergillaceae</taxon>
        <taxon>Aspergillus</taxon>
        <taxon>Aspergillus subgen. Circumdati</taxon>
    </lineage>
</organism>
<accession>A0ACC3BA02</accession>
<evidence type="ECO:0000313" key="2">
    <source>
        <dbReference type="Proteomes" id="UP001177260"/>
    </source>
</evidence>
<protein>
    <submittedName>
        <fullName evidence="1">Uncharacterized protein</fullName>
    </submittedName>
</protein>